<dbReference type="InterPro" id="IPR016024">
    <property type="entry name" value="ARM-type_fold"/>
</dbReference>
<keyword evidence="1" id="KW-0812">Transmembrane</keyword>
<evidence type="ECO:0000313" key="3">
    <source>
        <dbReference type="Proteomes" id="UP000265520"/>
    </source>
</evidence>
<evidence type="ECO:0000256" key="1">
    <source>
        <dbReference type="SAM" id="Phobius"/>
    </source>
</evidence>
<dbReference type="AlphaFoldDB" id="A0A392V557"/>
<dbReference type="SUPFAM" id="SSF48371">
    <property type="entry name" value="ARM repeat"/>
    <property type="match status" value="1"/>
</dbReference>
<accession>A0A392V557</accession>
<dbReference type="Proteomes" id="UP000265520">
    <property type="component" value="Unassembled WGS sequence"/>
</dbReference>
<dbReference type="Gene3D" id="1.25.10.10">
    <property type="entry name" value="Leucine-rich Repeat Variant"/>
    <property type="match status" value="1"/>
</dbReference>
<keyword evidence="1" id="KW-1133">Transmembrane helix</keyword>
<sequence>MHALRSDSERTRHDSALALYHLTLVQSNRVKLVKLGVVPTLLSMVMTGTMASRVLLILCNLAMS</sequence>
<feature type="non-terminal residue" evidence="2">
    <location>
        <position position="64"/>
    </location>
</feature>
<dbReference type="InterPro" id="IPR011989">
    <property type="entry name" value="ARM-like"/>
</dbReference>
<dbReference type="EMBL" id="LXQA011046996">
    <property type="protein sequence ID" value="MCI82582.1"/>
    <property type="molecule type" value="Genomic_DNA"/>
</dbReference>
<keyword evidence="3" id="KW-1185">Reference proteome</keyword>
<evidence type="ECO:0000313" key="2">
    <source>
        <dbReference type="EMBL" id="MCI82582.1"/>
    </source>
</evidence>
<protein>
    <submittedName>
        <fullName evidence="2">U-box domain-containing protein 38-like</fullName>
    </submittedName>
</protein>
<proteinExistence type="predicted"/>
<keyword evidence="1" id="KW-0472">Membrane</keyword>
<comment type="caution">
    <text evidence="2">The sequence shown here is derived from an EMBL/GenBank/DDBJ whole genome shotgun (WGS) entry which is preliminary data.</text>
</comment>
<name>A0A392V557_9FABA</name>
<reference evidence="2 3" key="1">
    <citation type="journal article" date="2018" name="Front. Plant Sci.">
        <title>Red Clover (Trifolium pratense) and Zigzag Clover (T. medium) - A Picture of Genomic Similarities and Differences.</title>
        <authorList>
            <person name="Dluhosova J."/>
            <person name="Istvanek J."/>
            <person name="Nedelnik J."/>
            <person name="Repkova J."/>
        </authorList>
    </citation>
    <scope>NUCLEOTIDE SEQUENCE [LARGE SCALE GENOMIC DNA]</scope>
    <source>
        <strain evidence="3">cv. 10/8</strain>
        <tissue evidence="2">Leaf</tissue>
    </source>
</reference>
<organism evidence="2 3">
    <name type="scientific">Trifolium medium</name>
    <dbReference type="NCBI Taxonomy" id="97028"/>
    <lineage>
        <taxon>Eukaryota</taxon>
        <taxon>Viridiplantae</taxon>
        <taxon>Streptophyta</taxon>
        <taxon>Embryophyta</taxon>
        <taxon>Tracheophyta</taxon>
        <taxon>Spermatophyta</taxon>
        <taxon>Magnoliopsida</taxon>
        <taxon>eudicotyledons</taxon>
        <taxon>Gunneridae</taxon>
        <taxon>Pentapetalae</taxon>
        <taxon>rosids</taxon>
        <taxon>fabids</taxon>
        <taxon>Fabales</taxon>
        <taxon>Fabaceae</taxon>
        <taxon>Papilionoideae</taxon>
        <taxon>50 kb inversion clade</taxon>
        <taxon>NPAAA clade</taxon>
        <taxon>Hologalegina</taxon>
        <taxon>IRL clade</taxon>
        <taxon>Trifolieae</taxon>
        <taxon>Trifolium</taxon>
    </lineage>
</organism>
<feature type="transmembrane region" description="Helical" evidence="1">
    <location>
        <begin position="41"/>
        <end position="63"/>
    </location>
</feature>